<evidence type="ECO:0000313" key="4">
    <source>
        <dbReference type="Proteomes" id="UP000250140"/>
    </source>
</evidence>
<sequence>MTKNYPKSESKSGTKSRSVASQFTVIPATPPEINFRLEEPVVQPMEAVRIANMQDNLDKMNVMEEPIVHLADELPIRLTPRNVHNSISALDRFKSSIKPVILEKLDNLESSAHQPDDPQPLRLTPVLVGVLCFSLGVLLGVYVARWDNGGEAAVSTPGEVAESALQPWFGARLNAFLKGGKAE</sequence>
<evidence type="ECO:0000256" key="1">
    <source>
        <dbReference type="SAM" id="MobiDB-lite"/>
    </source>
</evidence>
<feature type="region of interest" description="Disordered" evidence="1">
    <location>
        <begin position="1"/>
        <end position="22"/>
    </location>
</feature>
<keyword evidence="4" id="KW-1185">Reference proteome</keyword>
<accession>A0A8E2EXT8</accession>
<evidence type="ECO:0000313" key="3">
    <source>
        <dbReference type="EMBL" id="OCL06849.1"/>
    </source>
</evidence>
<dbReference type="EMBL" id="KV749966">
    <property type="protein sequence ID" value="OCL06849.1"/>
    <property type="molecule type" value="Genomic_DNA"/>
</dbReference>
<organism evidence="3 4">
    <name type="scientific">Glonium stellatum</name>
    <dbReference type="NCBI Taxonomy" id="574774"/>
    <lineage>
        <taxon>Eukaryota</taxon>
        <taxon>Fungi</taxon>
        <taxon>Dikarya</taxon>
        <taxon>Ascomycota</taxon>
        <taxon>Pezizomycotina</taxon>
        <taxon>Dothideomycetes</taxon>
        <taxon>Pleosporomycetidae</taxon>
        <taxon>Gloniales</taxon>
        <taxon>Gloniaceae</taxon>
        <taxon>Glonium</taxon>
    </lineage>
</organism>
<name>A0A8E2EXT8_9PEZI</name>
<gene>
    <name evidence="3" type="ORF">AOQ84DRAFT_378228</name>
</gene>
<feature type="compositionally biased region" description="Basic and acidic residues" evidence="1">
    <location>
        <begin position="1"/>
        <end position="12"/>
    </location>
</feature>
<feature type="transmembrane region" description="Helical" evidence="2">
    <location>
        <begin position="123"/>
        <end position="144"/>
    </location>
</feature>
<keyword evidence="2" id="KW-1133">Transmembrane helix</keyword>
<protein>
    <submittedName>
        <fullName evidence="3">Uncharacterized protein</fullName>
    </submittedName>
</protein>
<feature type="compositionally biased region" description="Polar residues" evidence="1">
    <location>
        <begin position="13"/>
        <end position="22"/>
    </location>
</feature>
<evidence type="ECO:0000256" key="2">
    <source>
        <dbReference type="SAM" id="Phobius"/>
    </source>
</evidence>
<keyword evidence="2" id="KW-0472">Membrane</keyword>
<proteinExistence type="predicted"/>
<reference evidence="3 4" key="1">
    <citation type="journal article" date="2016" name="Nat. Commun.">
        <title>Ectomycorrhizal ecology is imprinted in the genome of the dominant symbiotic fungus Cenococcum geophilum.</title>
        <authorList>
            <consortium name="DOE Joint Genome Institute"/>
            <person name="Peter M."/>
            <person name="Kohler A."/>
            <person name="Ohm R.A."/>
            <person name="Kuo A."/>
            <person name="Krutzmann J."/>
            <person name="Morin E."/>
            <person name="Arend M."/>
            <person name="Barry K.W."/>
            <person name="Binder M."/>
            <person name="Choi C."/>
            <person name="Clum A."/>
            <person name="Copeland A."/>
            <person name="Grisel N."/>
            <person name="Haridas S."/>
            <person name="Kipfer T."/>
            <person name="LaButti K."/>
            <person name="Lindquist E."/>
            <person name="Lipzen A."/>
            <person name="Maire R."/>
            <person name="Meier B."/>
            <person name="Mihaltcheva S."/>
            <person name="Molinier V."/>
            <person name="Murat C."/>
            <person name="Poggeler S."/>
            <person name="Quandt C.A."/>
            <person name="Sperisen C."/>
            <person name="Tritt A."/>
            <person name="Tisserant E."/>
            <person name="Crous P.W."/>
            <person name="Henrissat B."/>
            <person name="Nehls U."/>
            <person name="Egli S."/>
            <person name="Spatafora J.W."/>
            <person name="Grigoriev I.V."/>
            <person name="Martin F.M."/>
        </authorList>
    </citation>
    <scope>NUCLEOTIDE SEQUENCE [LARGE SCALE GENOMIC DNA]</scope>
    <source>
        <strain evidence="3 4">CBS 207.34</strain>
    </source>
</reference>
<dbReference type="Proteomes" id="UP000250140">
    <property type="component" value="Unassembled WGS sequence"/>
</dbReference>
<dbReference type="AlphaFoldDB" id="A0A8E2EXT8"/>
<keyword evidence="2" id="KW-0812">Transmembrane</keyword>